<evidence type="ECO:0000313" key="1">
    <source>
        <dbReference type="EMBL" id="NUZ06586.1"/>
    </source>
</evidence>
<dbReference type="Proteomes" id="UP000529637">
    <property type="component" value="Unassembled WGS sequence"/>
</dbReference>
<organism evidence="1 2">
    <name type="scientific">Piscinibacter koreensis</name>
    <dbReference type="NCBI Taxonomy" id="2742824"/>
    <lineage>
        <taxon>Bacteria</taxon>
        <taxon>Pseudomonadati</taxon>
        <taxon>Pseudomonadota</taxon>
        <taxon>Betaproteobacteria</taxon>
        <taxon>Burkholderiales</taxon>
        <taxon>Sphaerotilaceae</taxon>
        <taxon>Piscinibacter</taxon>
    </lineage>
</organism>
<dbReference type="EMBL" id="JABWMJ010000005">
    <property type="protein sequence ID" value="NUZ06586.1"/>
    <property type="molecule type" value="Genomic_DNA"/>
</dbReference>
<dbReference type="AlphaFoldDB" id="A0A7Y6NNS4"/>
<reference evidence="1 2" key="1">
    <citation type="submission" date="2020-06" db="EMBL/GenBank/DDBJ databases">
        <title>Schlegella sp. ID0723 isolated from air conditioner.</title>
        <authorList>
            <person name="Kim D.Y."/>
            <person name="Kim D.-U."/>
        </authorList>
    </citation>
    <scope>NUCLEOTIDE SEQUENCE [LARGE SCALE GENOMIC DNA]</scope>
    <source>
        <strain evidence="1 2">ID0723</strain>
    </source>
</reference>
<comment type="caution">
    <text evidence="1">The sequence shown here is derived from an EMBL/GenBank/DDBJ whole genome shotgun (WGS) entry which is preliminary data.</text>
</comment>
<sequence length="59" mass="6758">MDAQQPDARAELARLGIAVPEEDLAFLQRALQRQRELLCTWREQLPRDAEPATVFRPLG</sequence>
<name>A0A7Y6NNS4_9BURK</name>
<gene>
    <name evidence="1" type="ORF">HQN59_12520</name>
</gene>
<evidence type="ECO:0000313" key="2">
    <source>
        <dbReference type="Proteomes" id="UP000529637"/>
    </source>
</evidence>
<accession>A0A7Y6NNS4</accession>
<proteinExistence type="predicted"/>
<keyword evidence="2" id="KW-1185">Reference proteome</keyword>
<protein>
    <submittedName>
        <fullName evidence="1">Uncharacterized protein</fullName>
    </submittedName>
</protein>
<dbReference type="RefSeq" id="WP_176069433.1">
    <property type="nucleotide sequence ID" value="NZ_JABWMJ010000005.1"/>
</dbReference>